<dbReference type="HAMAP" id="MF_02126">
    <property type="entry name" value="RF_methyltr_PrmC"/>
    <property type="match status" value="1"/>
</dbReference>
<evidence type="ECO:0000259" key="7">
    <source>
        <dbReference type="Pfam" id="PF17827"/>
    </source>
</evidence>
<dbReference type="EC" id="2.1.1.297" evidence="5"/>
<dbReference type="PROSITE" id="PS00092">
    <property type="entry name" value="N6_MTASE"/>
    <property type="match status" value="1"/>
</dbReference>
<dbReference type="EMBL" id="CP021404">
    <property type="protein sequence ID" value="ATI41662.1"/>
    <property type="molecule type" value="Genomic_DNA"/>
</dbReference>
<accession>A0A291LY89</accession>
<comment type="similarity">
    <text evidence="5">Belongs to the protein N5-glutamine methyltransferase family. PrmC subfamily.</text>
</comment>
<dbReference type="NCBIfam" id="TIGR00536">
    <property type="entry name" value="hemK_fam"/>
    <property type="match status" value="1"/>
</dbReference>
<dbReference type="AlphaFoldDB" id="A0A291LY89"/>
<evidence type="ECO:0000256" key="5">
    <source>
        <dbReference type="HAMAP-Rule" id="MF_02126"/>
    </source>
</evidence>
<dbReference type="PANTHER" id="PTHR18895:SF74">
    <property type="entry name" value="MTRF1L RELEASE FACTOR GLUTAMINE METHYLTRANSFERASE"/>
    <property type="match status" value="1"/>
</dbReference>
<dbReference type="OrthoDB" id="9800643at2"/>
<feature type="domain" description="Release factor glutamine methyltransferase N-terminal" evidence="7">
    <location>
        <begin position="10"/>
        <end position="79"/>
    </location>
</feature>
<comment type="function">
    <text evidence="5">Methylates the class 1 translation termination release factors RF1/PrfA and RF2/PrfB on the glutamine residue of the universally conserved GGQ motif.</text>
</comment>
<evidence type="ECO:0000256" key="2">
    <source>
        <dbReference type="ARBA" id="ARBA00022679"/>
    </source>
</evidence>
<feature type="binding site" evidence="5">
    <location>
        <position position="172"/>
    </location>
    <ligand>
        <name>S-adenosyl-L-methionine</name>
        <dbReference type="ChEBI" id="CHEBI:59789"/>
    </ligand>
</feature>
<keyword evidence="2 5" id="KW-0808">Transferase</keyword>
<proteinExistence type="inferred from homology"/>
<dbReference type="InterPro" id="IPR040758">
    <property type="entry name" value="PrmC_N"/>
</dbReference>
<dbReference type="GO" id="GO:0003676">
    <property type="term" value="F:nucleic acid binding"/>
    <property type="evidence" value="ECO:0007669"/>
    <property type="project" value="InterPro"/>
</dbReference>
<name>A0A291LY89_9RHOB</name>
<evidence type="ECO:0000256" key="4">
    <source>
        <dbReference type="ARBA" id="ARBA00048391"/>
    </source>
</evidence>
<comment type="catalytic activity">
    <reaction evidence="4 5">
        <text>L-glutaminyl-[peptide chain release factor] + S-adenosyl-L-methionine = N(5)-methyl-L-glutaminyl-[peptide chain release factor] + S-adenosyl-L-homocysteine + H(+)</text>
        <dbReference type="Rhea" id="RHEA:42896"/>
        <dbReference type="Rhea" id="RHEA-COMP:10271"/>
        <dbReference type="Rhea" id="RHEA-COMP:10272"/>
        <dbReference type="ChEBI" id="CHEBI:15378"/>
        <dbReference type="ChEBI" id="CHEBI:30011"/>
        <dbReference type="ChEBI" id="CHEBI:57856"/>
        <dbReference type="ChEBI" id="CHEBI:59789"/>
        <dbReference type="ChEBI" id="CHEBI:61891"/>
        <dbReference type="EC" id="2.1.1.297"/>
    </reaction>
</comment>
<evidence type="ECO:0000259" key="6">
    <source>
        <dbReference type="Pfam" id="PF05175"/>
    </source>
</evidence>
<dbReference type="CDD" id="cd02440">
    <property type="entry name" value="AdoMet_MTases"/>
    <property type="match status" value="1"/>
</dbReference>
<keyword evidence="1 5" id="KW-0489">Methyltransferase</keyword>
<dbReference type="Gene3D" id="1.10.8.10">
    <property type="entry name" value="DNA helicase RuvA subunit, C-terminal domain"/>
    <property type="match status" value="1"/>
</dbReference>
<dbReference type="Pfam" id="PF05175">
    <property type="entry name" value="MTS"/>
    <property type="match status" value="1"/>
</dbReference>
<gene>
    <name evidence="5" type="primary">prmC</name>
    <name evidence="8" type="ORF">CBW24_06390</name>
</gene>
<organism evidence="8 9">
    <name type="scientific">Pacificitalea manganoxidans</name>
    <dbReference type="NCBI Taxonomy" id="1411902"/>
    <lineage>
        <taxon>Bacteria</taxon>
        <taxon>Pseudomonadati</taxon>
        <taxon>Pseudomonadota</taxon>
        <taxon>Alphaproteobacteria</taxon>
        <taxon>Rhodobacterales</taxon>
        <taxon>Paracoccaceae</taxon>
        <taxon>Pacificitalea</taxon>
    </lineage>
</organism>
<sequence length="293" mass="30713">MSPAQTVNAALVAATRVLREVGIPDPARDARHLMAHALDVDMGRLTLLGPDPLPAQAATRFEAAVAARSARQPVAQIVGGRDFYGRRFRVTRDVLDPRPDTETLVAAALDVPFGRVLDLGTGSGAILLSLLAERGEATGVGVDLSEPACAVARDNAAALGLAARAEIRVSDWLDAVAGSFDLIVSNPPYIAQDEMAGLDPDVRDWEPHGALTDGGDGLAAYRAITARAPAYLTPGGWLMVEIGPTQGAAVRALFCAAGLDRARVIPDLDGRDRVVTGCKPTDPDAQKTAFRPD</sequence>
<dbReference type="RefSeq" id="WP_097373042.1">
    <property type="nucleotide sequence ID" value="NZ_CP021404.1"/>
</dbReference>
<feature type="binding site" evidence="5">
    <location>
        <position position="186"/>
    </location>
    <ligand>
        <name>S-adenosyl-L-methionine</name>
        <dbReference type="ChEBI" id="CHEBI:59789"/>
    </ligand>
</feature>
<dbReference type="NCBIfam" id="TIGR03534">
    <property type="entry name" value="RF_mod_PrmC"/>
    <property type="match status" value="1"/>
</dbReference>
<evidence type="ECO:0000313" key="9">
    <source>
        <dbReference type="Proteomes" id="UP000219050"/>
    </source>
</evidence>
<dbReference type="Gene3D" id="3.40.50.150">
    <property type="entry name" value="Vaccinia Virus protein VP39"/>
    <property type="match status" value="1"/>
</dbReference>
<dbReference type="PANTHER" id="PTHR18895">
    <property type="entry name" value="HEMK METHYLTRANSFERASE"/>
    <property type="match status" value="1"/>
</dbReference>
<dbReference type="InterPro" id="IPR004556">
    <property type="entry name" value="HemK-like"/>
</dbReference>
<dbReference type="InterPro" id="IPR002052">
    <property type="entry name" value="DNA_methylase_N6_adenine_CS"/>
</dbReference>
<feature type="binding site" evidence="5">
    <location>
        <begin position="186"/>
        <end position="189"/>
    </location>
    <ligand>
        <name>substrate</name>
    </ligand>
</feature>
<dbReference type="InterPro" id="IPR019874">
    <property type="entry name" value="RF_methyltr_PrmC"/>
</dbReference>
<dbReference type="InterPro" id="IPR029063">
    <property type="entry name" value="SAM-dependent_MTases_sf"/>
</dbReference>
<protein>
    <recommendedName>
        <fullName evidence="5">Release factor glutamine methyltransferase</fullName>
        <shortName evidence="5">RF MTase</shortName>
        <ecNumber evidence="5">2.1.1.297</ecNumber>
    </recommendedName>
    <alternativeName>
        <fullName evidence="5">N5-glutamine methyltransferase PrmC</fullName>
    </alternativeName>
    <alternativeName>
        <fullName evidence="5">Protein-(glutamine-N5) MTase PrmC</fullName>
    </alternativeName>
    <alternativeName>
        <fullName evidence="5">Protein-glutamine N-methyltransferase PrmC</fullName>
    </alternativeName>
</protein>
<evidence type="ECO:0000256" key="1">
    <source>
        <dbReference type="ARBA" id="ARBA00022603"/>
    </source>
</evidence>
<dbReference type="GO" id="GO:0102559">
    <property type="term" value="F:peptide chain release factor N(5)-glutamine methyltransferase activity"/>
    <property type="evidence" value="ECO:0007669"/>
    <property type="project" value="UniProtKB-EC"/>
</dbReference>
<keyword evidence="9" id="KW-1185">Reference proteome</keyword>
<keyword evidence="3 5" id="KW-0949">S-adenosyl-L-methionine</keyword>
<feature type="binding site" evidence="5">
    <location>
        <begin position="120"/>
        <end position="124"/>
    </location>
    <ligand>
        <name>S-adenosyl-L-methionine</name>
        <dbReference type="ChEBI" id="CHEBI:59789"/>
    </ligand>
</feature>
<feature type="domain" description="Methyltransferase small" evidence="6">
    <location>
        <begin position="104"/>
        <end position="194"/>
    </location>
</feature>
<dbReference type="GO" id="GO:0032259">
    <property type="term" value="P:methylation"/>
    <property type="evidence" value="ECO:0007669"/>
    <property type="project" value="UniProtKB-KW"/>
</dbReference>
<dbReference type="SUPFAM" id="SSF53335">
    <property type="entry name" value="S-adenosyl-L-methionine-dependent methyltransferases"/>
    <property type="match status" value="1"/>
</dbReference>
<reference evidence="8 9" key="1">
    <citation type="submission" date="2017-05" db="EMBL/GenBank/DDBJ databases">
        <title>Comparative genomic and metabolic analysis of manganese-oxidizing mechanisms in Celeribater manganoxidans DY25T: its adaption to the environment of polymetallic nodule.</title>
        <authorList>
            <person name="Wang X."/>
        </authorList>
    </citation>
    <scope>NUCLEOTIDE SEQUENCE [LARGE SCALE GENOMIC DNA]</scope>
    <source>
        <strain evidence="8 9">DY25</strain>
    </source>
</reference>
<feature type="binding site" evidence="5">
    <location>
        <position position="143"/>
    </location>
    <ligand>
        <name>S-adenosyl-L-methionine</name>
        <dbReference type="ChEBI" id="CHEBI:59789"/>
    </ligand>
</feature>
<dbReference type="KEGG" id="cmag:CBW24_06390"/>
<dbReference type="InterPro" id="IPR050320">
    <property type="entry name" value="N5-glutamine_MTase"/>
</dbReference>
<dbReference type="Pfam" id="PF17827">
    <property type="entry name" value="PrmC_N"/>
    <property type="match status" value="1"/>
</dbReference>
<dbReference type="InterPro" id="IPR007848">
    <property type="entry name" value="Small_mtfrase_dom"/>
</dbReference>
<dbReference type="Proteomes" id="UP000219050">
    <property type="component" value="Chromosome"/>
</dbReference>
<evidence type="ECO:0000313" key="8">
    <source>
        <dbReference type="EMBL" id="ATI41662.1"/>
    </source>
</evidence>
<evidence type="ECO:0000256" key="3">
    <source>
        <dbReference type="ARBA" id="ARBA00022691"/>
    </source>
</evidence>